<name>Q98HH1_RHILO</name>
<dbReference type="AlphaFoldDB" id="Q98HH1"/>
<dbReference type="HOGENOM" id="CLU_2737287_0_0_5"/>
<dbReference type="KEGG" id="mlo:msl2872"/>
<dbReference type="InterPro" id="IPR011010">
    <property type="entry name" value="DNA_brk_join_enz"/>
</dbReference>
<proteinExistence type="predicted"/>
<gene>
    <name evidence="1" type="ordered locus">msl2872</name>
</gene>
<dbReference type="SUPFAM" id="SSF56349">
    <property type="entry name" value="DNA breaking-rejoining enzymes"/>
    <property type="match status" value="1"/>
</dbReference>
<evidence type="ECO:0000313" key="1">
    <source>
        <dbReference type="EMBL" id="BAB49895.1"/>
    </source>
</evidence>
<sequence length="71" mass="8307">MMNSVIDTVAERLGNTRAVCRKCYIHPQVFEAWLQGRLLAEMAEANKRKRPIEGLDDEEALVLRWLKTHQR</sequence>
<dbReference type="Gene3D" id="1.10.132.120">
    <property type="match status" value="1"/>
</dbReference>
<dbReference type="GO" id="GO:0003677">
    <property type="term" value="F:DNA binding"/>
    <property type="evidence" value="ECO:0007669"/>
    <property type="project" value="InterPro"/>
</dbReference>
<protein>
    <submittedName>
        <fullName evidence="1">Msl2872 protein</fullName>
    </submittedName>
</protein>
<dbReference type="eggNOG" id="COG3569">
    <property type="taxonomic scope" value="Bacteria"/>
</dbReference>
<accession>Q98HH1</accession>
<dbReference type="Proteomes" id="UP000000552">
    <property type="component" value="Chromosome"/>
</dbReference>
<dbReference type="EMBL" id="BA000012">
    <property type="protein sequence ID" value="BAB49895.1"/>
    <property type="molecule type" value="Genomic_DNA"/>
</dbReference>
<organism evidence="1 2">
    <name type="scientific">Mesorhizobium japonicum (strain LMG 29417 / CECT 9101 / MAFF 303099)</name>
    <name type="common">Mesorhizobium loti (strain MAFF 303099)</name>
    <dbReference type="NCBI Taxonomy" id="266835"/>
    <lineage>
        <taxon>Bacteria</taxon>
        <taxon>Pseudomonadati</taxon>
        <taxon>Pseudomonadota</taxon>
        <taxon>Alphaproteobacteria</taxon>
        <taxon>Hyphomicrobiales</taxon>
        <taxon>Phyllobacteriaceae</taxon>
        <taxon>Mesorhizobium</taxon>
    </lineage>
</organism>
<evidence type="ECO:0000313" key="2">
    <source>
        <dbReference type="Proteomes" id="UP000000552"/>
    </source>
</evidence>
<reference evidence="1 2" key="1">
    <citation type="journal article" date="2000" name="DNA Res.">
        <title>Complete genome structure of the nitrogen-fixing symbiotic bacterium Mesorhizobium loti.</title>
        <authorList>
            <person name="Kaneko T."/>
            <person name="Nakamura Y."/>
            <person name="Sato S."/>
            <person name="Asamizu E."/>
            <person name="Kato T."/>
            <person name="Sasamoto S."/>
            <person name="Watanabe A."/>
            <person name="Idesawa K."/>
            <person name="Ishikawa A."/>
            <person name="Kawashima K."/>
            <person name="Kimura T."/>
            <person name="Kishida Y."/>
            <person name="Kiyokawa C."/>
            <person name="Kohara M."/>
            <person name="Matsumoto M."/>
            <person name="Matsuno A."/>
            <person name="Mochizuki Y."/>
            <person name="Nakayama S."/>
            <person name="Nakazaki N."/>
            <person name="Shimpo S."/>
            <person name="Sugimoto M."/>
            <person name="Takeuchi C."/>
            <person name="Yamada M."/>
            <person name="Tabata S."/>
        </authorList>
    </citation>
    <scope>NUCLEOTIDE SEQUENCE [LARGE SCALE GENOMIC DNA]</scope>
    <source>
        <strain evidence="2">LMG 29417 / CECT 9101 / MAFF 303099</strain>
    </source>
</reference>